<dbReference type="InterPro" id="IPR017896">
    <property type="entry name" value="4Fe4S_Fe-S-bd"/>
</dbReference>
<dbReference type="SUPFAM" id="SSF54862">
    <property type="entry name" value="4Fe-4S ferredoxins"/>
    <property type="match status" value="1"/>
</dbReference>
<proteinExistence type="predicted"/>
<keyword evidence="6" id="KW-0411">Iron-sulfur</keyword>
<keyword evidence="5" id="KW-0408">Iron</keyword>
<evidence type="ECO:0000256" key="1">
    <source>
        <dbReference type="ARBA" id="ARBA00022448"/>
    </source>
</evidence>
<keyword evidence="10" id="KW-1185">Reference proteome</keyword>
<evidence type="ECO:0000313" key="8">
    <source>
        <dbReference type="EMBL" id="CUU80896.1"/>
    </source>
</evidence>
<dbReference type="CDD" id="cd10554">
    <property type="entry name" value="HycB_like"/>
    <property type="match status" value="1"/>
</dbReference>
<evidence type="ECO:0000259" key="7">
    <source>
        <dbReference type="PROSITE" id="PS51379"/>
    </source>
</evidence>
<dbReference type="Pfam" id="PF12798">
    <property type="entry name" value="Fer4_3"/>
    <property type="match status" value="1"/>
</dbReference>
<dbReference type="PROSITE" id="PS00198">
    <property type="entry name" value="4FE4S_FER_1"/>
    <property type="match status" value="1"/>
</dbReference>
<feature type="domain" description="4Fe-4S ferredoxin-type" evidence="7">
    <location>
        <begin position="83"/>
        <end position="112"/>
    </location>
</feature>
<dbReference type="PANTHER" id="PTHR42859:SF10">
    <property type="entry name" value="DIMETHYLSULFOXIDE REDUCTASE CHAIN B"/>
    <property type="match status" value="1"/>
</dbReference>
<dbReference type="EMBL" id="FAVB01000002">
    <property type="protein sequence ID" value="CUU80896.1"/>
    <property type="molecule type" value="Genomic_DNA"/>
</dbReference>
<accession>A0A0S4RKN1</accession>
<evidence type="ECO:0000256" key="3">
    <source>
        <dbReference type="ARBA" id="ARBA00022723"/>
    </source>
</evidence>
<dbReference type="GO" id="GO:0051539">
    <property type="term" value="F:4 iron, 4 sulfur cluster binding"/>
    <property type="evidence" value="ECO:0007669"/>
    <property type="project" value="UniProtKB-KW"/>
</dbReference>
<keyword evidence="3" id="KW-0479">Metal-binding</keyword>
<reference evidence="10 11" key="1">
    <citation type="submission" date="2015-11" db="EMBL/GenBank/DDBJ databases">
        <authorList>
            <consortium name="Pathogen Informatics"/>
        </authorList>
    </citation>
    <scope>NUCLEOTIDE SEQUENCE [LARGE SCALE GENOMIC DNA]</scope>
    <source>
        <strain evidence="8 10">006A-0059</strain>
        <strain evidence="9 11">007A-0283</strain>
    </source>
</reference>
<evidence type="ECO:0000256" key="4">
    <source>
        <dbReference type="ARBA" id="ARBA00022982"/>
    </source>
</evidence>
<dbReference type="GO" id="GO:0046872">
    <property type="term" value="F:metal ion binding"/>
    <property type="evidence" value="ECO:0007669"/>
    <property type="project" value="UniProtKB-KW"/>
</dbReference>
<dbReference type="PANTHER" id="PTHR42859">
    <property type="entry name" value="OXIDOREDUCTASE"/>
    <property type="match status" value="1"/>
</dbReference>
<evidence type="ECO:0000313" key="9">
    <source>
        <dbReference type="EMBL" id="CUU81007.1"/>
    </source>
</evidence>
<organism evidence="8 10">
    <name type="scientific">Campylobacter hyointestinalis subsp. hyointestinalis</name>
    <dbReference type="NCBI Taxonomy" id="91352"/>
    <lineage>
        <taxon>Bacteria</taxon>
        <taxon>Pseudomonadati</taxon>
        <taxon>Campylobacterota</taxon>
        <taxon>Epsilonproteobacteria</taxon>
        <taxon>Campylobacterales</taxon>
        <taxon>Campylobacteraceae</taxon>
        <taxon>Campylobacter</taxon>
    </lineage>
</organism>
<keyword evidence="1" id="KW-0813">Transport</keyword>
<keyword evidence="4" id="KW-0249">Electron transport</keyword>
<dbReference type="EMBL" id="FAVC01000002">
    <property type="protein sequence ID" value="CUU81007.1"/>
    <property type="molecule type" value="Genomic_DNA"/>
</dbReference>
<dbReference type="InterPro" id="IPR050294">
    <property type="entry name" value="RnfB_subfamily"/>
</dbReference>
<evidence type="ECO:0000256" key="6">
    <source>
        <dbReference type="ARBA" id="ARBA00023014"/>
    </source>
</evidence>
<evidence type="ECO:0000256" key="5">
    <source>
        <dbReference type="ARBA" id="ARBA00023004"/>
    </source>
</evidence>
<dbReference type="Pfam" id="PF00037">
    <property type="entry name" value="Fer4"/>
    <property type="match status" value="1"/>
</dbReference>
<sequence>MIKMGSNLDKKHKFVICDPELCIGCKACMKACSKEAYKRGKLAKPRLDVIKMTNGVMPNQCRQCDDAPCALVCPSAALRNENGYVEVYERLCIGCALCVNACPYGAIHLDSLEIPSNGSNLDEMNVCGDGFMSVAIKCDICDGRDEGSACVEVCPKGALVMLDPITNEHKYGKKLKDGQNMSNFISKILNCPPPQIIIAQKEKPPKETLEAQQGEADA</sequence>
<keyword evidence="2" id="KW-0004">4Fe-4S</keyword>
<comment type="caution">
    <text evidence="8">The sequence shown here is derived from an EMBL/GenBank/DDBJ whole genome shotgun (WGS) entry which is preliminary data.</text>
</comment>
<dbReference type="RefSeq" id="WP_230937475.1">
    <property type="nucleotide sequence ID" value="NZ_CP040464.1"/>
</dbReference>
<feature type="domain" description="4Fe-4S ferredoxin-type" evidence="7">
    <location>
        <begin position="12"/>
        <end position="42"/>
    </location>
</feature>
<dbReference type="Pfam" id="PF13247">
    <property type="entry name" value="Fer4_11"/>
    <property type="match status" value="1"/>
</dbReference>
<accession>A0A9W5AR89</accession>
<evidence type="ECO:0000313" key="10">
    <source>
        <dbReference type="Proteomes" id="UP000052237"/>
    </source>
</evidence>
<name>A0A0S4RKN1_CAMHY</name>
<gene>
    <name evidence="8" type="primary">hydN</name>
    <name evidence="8" type="ORF">ERS686654_01224</name>
    <name evidence="9" type="ORF">ERS739223_00857</name>
</gene>
<dbReference type="Proteomes" id="UP000052237">
    <property type="component" value="Unassembled WGS sequence"/>
</dbReference>
<dbReference type="InterPro" id="IPR017900">
    <property type="entry name" value="4Fe4S_Fe_S_CS"/>
</dbReference>
<dbReference type="Proteomes" id="UP000052245">
    <property type="component" value="Unassembled WGS sequence"/>
</dbReference>
<evidence type="ECO:0000256" key="2">
    <source>
        <dbReference type="ARBA" id="ARBA00022485"/>
    </source>
</evidence>
<dbReference type="AlphaFoldDB" id="A0A0S4RKN1"/>
<feature type="domain" description="4Fe-4S ferredoxin-type" evidence="7">
    <location>
        <begin position="132"/>
        <end position="164"/>
    </location>
</feature>
<dbReference type="Gene3D" id="3.30.70.20">
    <property type="match status" value="2"/>
</dbReference>
<dbReference type="PROSITE" id="PS51379">
    <property type="entry name" value="4FE4S_FER_2"/>
    <property type="match status" value="3"/>
</dbReference>
<protein>
    <submittedName>
        <fullName evidence="8">Hydrogenase-3 small subunit</fullName>
    </submittedName>
</protein>
<evidence type="ECO:0000313" key="11">
    <source>
        <dbReference type="Proteomes" id="UP000052245"/>
    </source>
</evidence>